<feature type="region of interest" description="Disordered" evidence="1">
    <location>
        <begin position="20"/>
        <end position="78"/>
    </location>
</feature>
<reference evidence="2" key="2">
    <citation type="submission" date="2025-09" db="UniProtKB">
        <authorList>
            <consortium name="Ensembl"/>
        </authorList>
    </citation>
    <scope>IDENTIFICATION</scope>
</reference>
<dbReference type="Proteomes" id="UP000694404">
    <property type="component" value="Unplaced"/>
</dbReference>
<reference evidence="2" key="1">
    <citation type="submission" date="2025-08" db="UniProtKB">
        <authorList>
            <consortium name="Ensembl"/>
        </authorList>
    </citation>
    <scope>IDENTIFICATION</scope>
</reference>
<organism evidence="2 3">
    <name type="scientific">Chelonoidis abingdonii</name>
    <name type="common">Abingdon island giant tortoise</name>
    <name type="synonym">Testudo abingdonii</name>
    <dbReference type="NCBI Taxonomy" id="106734"/>
    <lineage>
        <taxon>Eukaryota</taxon>
        <taxon>Metazoa</taxon>
        <taxon>Chordata</taxon>
        <taxon>Craniata</taxon>
        <taxon>Vertebrata</taxon>
        <taxon>Euteleostomi</taxon>
        <taxon>Archelosauria</taxon>
        <taxon>Testudinata</taxon>
        <taxon>Testudines</taxon>
        <taxon>Cryptodira</taxon>
        <taxon>Durocryptodira</taxon>
        <taxon>Testudinoidea</taxon>
        <taxon>Testudinidae</taxon>
        <taxon>Chelonoidis</taxon>
    </lineage>
</organism>
<dbReference type="AlphaFoldDB" id="A0A8C0HFY4"/>
<proteinExistence type="predicted"/>
<name>A0A8C0HFY4_CHEAB</name>
<sequence length="78" mass="7715">SMAGAGESSLQAGLIGEVAAAGATPQTEPQGLIRRPGKPRASSLSLTGEGNRPGCLGTHLRGPRGRQGWGKAIGAGKP</sequence>
<feature type="compositionally biased region" description="Gly residues" evidence="1">
    <location>
        <begin position="65"/>
        <end position="78"/>
    </location>
</feature>
<evidence type="ECO:0000313" key="3">
    <source>
        <dbReference type="Proteomes" id="UP000694404"/>
    </source>
</evidence>
<dbReference type="Ensembl" id="ENSCABT00000024973.1">
    <property type="protein sequence ID" value="ENSCABP00000022796.1"/>
    <property type="gene ID" value="ENSCABG00000016776.1"/>
</dbReference>
<protein>
    <submittedName>
        <fullName evidence="2">Uncharacterized protein</fullName>
    </submittedName>
</protein>
<evidence type="ECO:0000313" key="2">
    <source>
        <dbReference type="Ensembl" id="ENSCABP00000022796.1"/>
    </source>
</evidence>
<evidence type="ECO:0000256" key="1">
    <source>
        <dbReference type="SAM" id="MobiDB-lite"/>
    </source>
</evidence>
<keyword evidence="3" id="KW-1185">Reference proteome</keyword>
<accession>A0A8C0HFY4</accession>